<keyword evidence="2" id="KW-1133">Transmembrane helix</keyword>
<organism evidence="4 5">
    <name type="scientific">Mycena maculata</name>
    <dbReference type="NCBI Taxonomy" id="230809"/>
    <lineage>
        <taxon>Eukaryota</taxon>
        <taxon>Fungi</taxon>
        <taxon>Dikarya</taxon>
        <taxon>Basidiomycota</taxon>
        <taxon>Agaricomycotina</taxon>
        <taxon>Agaricomycetes</taxon>
        <taxon>Agaricomycetidae</taxon>
        <taxon>Agaricales</taxon>
        <taxon>Marasmiineae</taxon>
        <taxon>Mycenaceae</taxon>
        <taxon>Mycena</taxon>
    </lineage>
</organism>
<evidence type="ECO:0000256" key="1">
    <source>
        <dbReference type="SAM" id="MobiDB-lite"/>
    </source>
</evidence>
<dbReference type="Proteomes" id="UP001215280">
    <property type="component" value="Unassembled WGS sequence"/>
</dbReference>
<evidence type="ECO:0000313" key="5">
    <source>
        <dbReference type="Proteomes" id="UP001215280"/>
    </source>
</evidence>
<evidence type="ECO:0000256" key="2">
    <source>
        <dbReference type="SAM" id="Phobius"/>
    </source>
</evidence>
<sequence>MLTFLASLALLSFPLVARAAGGAIGFLIVSDPLGAVQCQDITLEWTGGTAPFTVSVEDPTLVSVTDATGDTATSRTESVAAGTTPLDASGLCETGTANTSTTSSPSLTTTSGQTTVDTNTNTNTGTTGTSAIATAQTQLRRRRNLRFILIQFRPASTANASDSSSASGTATPAKKISSGTIAGAVVGGVALIALLGTAFQVLSKRHQKQLLADLTETDYHLHLDDRAREAPVRAVSLRWGRSIRSLAAELERQINVMQQELNGMQYSNAAAHNQALQSQLNTMRGELERIRTYGTQ</sequence>
<gene>
    <name evidence="4" type="ORF">DFH07DRAFT_937470</name>
</gene>
<keyword evidence="2" id="KW-0472">Membrane</keyword>
<feature type="chain" id="PRO_5042097122" evidence="3">
    <location>
        <begin position="20"/>
        <end position="296"/>
    </location>
</feature>
<keyword evidence="2" id="KW-0812">Transmembrane</keyword>
<evidence type="ECO:0000313" key="4">
    <source>
        <dbReference type="EMBL" id="KAJ7772917.1"/>
    </source>
</evidence>
<evidence type="ECO:0000256" key="3">
    <source>
        <dbReference type="SAM" id="SignalP"/>
    </source>
</evidence>
<feature type="compositionally biased region" description="Low complexity" evidence="1">
    <location>
        <begin position="94"/>
        <end position="128"/>
    </location>
</feature>
<accession>A0AAD7JXZ9</accession>
<dbReference type="AlphaFoldDB" id="A0AAD7JXZ9"/>
<feature type="transmembrane region" description="Helical" evidence="2">
    <location>
        <begin position="181"/>
        <end position="202"/>
    </location>
</feature>
<feature type="signal peptide" evidence="3">
    <location>
        <begin position="1"/>
        <end position="19"/>
    </location>
</feature>
<proteinExistence type="predicted"/>
<keyword evidence="3" id="KW-0732">Signal</keyword>
<comment type="caution">
    <text evidence="4">The sequence shown here is derived from an EMBL/GenBank/DDBJ whole genome shotgun (WGS) entry which is preliminary data.</text>
</comment>
<protein>
    <submittedName>
        <fullName evidence="4">Uncharacterized protein</fullName>
    </submittedName>
</protein>
<name>A0AAD7JXZ9_9AGAR</name>
<dbReference type="EMBL" id="JARJLG010000018">
    <property type="protein sequence ID" value="KAJ7772917.1"/>
    <property type="molecule type" value="Genomic_DNA"/>
</dbReference>
<reference evidence="4" key="1">
    <citation type="submission" date="2023-03" db="EMBL/GenBank/DDBJ databases">
        <title>Massive genome expansion in bonnet fungi (Mycena s.s.) driven by repeated elements and novel gene families across ecological guilds.</title>
        <authorList>
            <consortium name="Lawrence Berkeley National Laboratory"/>
            <person name="Harder C.B."/>
            <person name="Miyauchi S."/>
            <person name="Viragh M."/>
            <person name="Kuo A."/>
            <person name="Thoen E."/>
            <person name="Andreopoulos B."/>
            <person name="Lu D."/>
            <person name="Skrede I."/>
            <person name="Drula E."/>
            <person name="Henrissat B."/>
            <person name="Morin E."/>
            <person name="Kohler A."/>
            <person name="Barry K."/>
            <person name="LaButti K."/>
            <person name="Morin E."/>
            <person name="Salamov A."/>
            <person name="Lipzen A."/>
            <person name="Mereny Z."/>
            <person name="Hegedus B."/>
            <person name="Baldrian P."/>
            <person name="Stursova M."/>
            <person name="Weitz H."/>
            <person name="Taylor A."/>
            <person name="Grigoriev I.V."/>
            <person name="Nagy L.G."/>
            <person name="Martin F."/>
            <person name="Kauserud H."/>
        </authorList>
    </citation>
    <scope>NUCLEOTIDE SEQUENCE</scope>
    <source>
        <strain evidence="4">CBHHK188m</strain>
    </source>
</reference>
<feature type="region of interest" description="Disordered" evidence="1">
    <location>
        <begin position="69"/>
        <end position="128"/>
    </location>
</feature>
<keyword evidence="5" id="KW-1185">Reference proteome</keyword>